<keyword evidence="3" id="KW-1185">Reference proteome</keyword>
<accession>A0A0R1RAR9</accession>
<proteinExistence type="predicted"/>
<dbReference type="EMBL" id="AZFF01000015">
    <property type="protein sequence ID" value="KRL53761.1"/>
    <property type="molecule type" value="Genomic_DNA"/>
</dbReference>
<sequence length="109" mass="12395">MLMKVLSFITTFAVAIYGIWIIIAAQRKKTRPAREYQLWLLVGGIFILCQVLFSDNRLLGAALLFVGCVVVSAVYYLIDRKQHDTINWRSHVLRGLLELVLVVWAAFVG</sequence>
<dbReference type="PATRIC" id="fig|1114972.6.peg.875"/>
<feature type="transmembrane region" description="Helical" evidence="1">
    <location>
        <begin position="6"/>
        <end position="24"/>
    </location>
</feature>
<feature type="transmembrane region" description="Helical" evidence="1">
    <location>
        <begin position="59"/>
        <end position="78"/>
    </location>
</feature>
<keyword evidence="1" id="KW-1133">Transmembrane helix</keyword>
<gene>
    <name evidence="2" type="ORF">FD35_GL000867</name>
</gene>
<dbReference type="AlphaFoldDB" id="A0A0R1RAR9"/>
<name>A0A0R1RAR9_9LACO</name>
<dbReference type="STRING" id="1114972.FD35_GL000867"/>
<keyword evidence="1" id="KW-0472">Membrane</keyword>
<evidence type="ECO:0000313" key="2">
    <source>
        <dbReference type="EMBL" id="KRL53761.1"/>
    </source>
</evidence>
<reference evidence="2 3" key="1">
    <citation type="journal article" date="2015" name="Genome Announc.">
        <title>Expanding the biotechnology potential of lactobacilli through comparative genomics of 213 strains and associated genera.</title>
        <authorList>
            <person name="Sun Z."/>
            <person name="Harris H.M."/>
            <person name="McCann A."/>
            <person name="Guo C."/>
            <person name="Argimon S."/>
            <person name="Zhang W."/>
            <person name="Yang X."/>
            <person name="Jeffery I.B."/>
            <person name="Cooney J.C."/>
            <person name="Kagawa T.F."/>
            <person name="Liu W."/>
            <person name="Song Y."/>
            <person name="Salvetti E."/>
            <person name="Wrobel A."/>
            <person name="Rasinkangas P."/>
            <person name="Parkhill J."/>
            <person name="Rea M.C."/>
            <person name="O'Sullivan O."/>
            <person name="Ritari J."/>
            <person name="Douillard F.P."/>
            <person name="Paul Ross R."/>
            <person name="Yang R."/>
            <person name="Briner A.E."/>
            <person name="Felis G.E."/>
            <person name="de Vos W.M."/>
            <person name="Barrangou R."/>
            <person name="Klaenhammer T.R."/>
            <person name="Caufield P.W."/>
            <person name="Cui Y."/>
            <person name="Zhang H."/>
            <person name="O'Toole P.W."/>
        </authorList>
    </citation>
    <scope>NUCLEOTIDE SEQUENCE [LARGE SCALE GENOMIC DNA]</scope>
    <source>
        <strain evidence="2 3">DSM 15814</strain>
    </source>
</reference>
<comment type="caution">
    <text evidence="2">The sequence shown here is derived from an EMBL/GenBank/DDBJ whole genome shotgun (WGS) entry which is preliminary data.</text>
</comment>
<dbReference type="RefSeq" id="WP_017260467.1">
    <property type="nucleotide sequence ID" value="NZ_AUAW01000015.1"/>
</dbReference>
<evidence type="ECO:0000313" key="3">
    <source>
        <dbReference type="Proteomes" id="UP000051999"/>
    </source>
</evidence>
<evidence type="ECO:0000256" key="1">
    <source>
        <dbReference type="SAM" id="Phobius"/>
    </source>
</evidence>
<feature type="transmembrane region" description="Helical" evidence="1">
    <location>
        <begin position="36"/>
        <end position="53"/>
    </location>
</feature>
<dbReference type="OrthoDB" id="2326163at2"/>
<feature type="transmembrane region" description="Helical" evidence="1">
    <location>
        <begin position="90"/>
        <end position="107"/>
    </location>
</feature>
<organism evidence="2 3">
    <name type="scientific">Furfurilactobacillus rossiae DSM 15814</name>
    <dbReference type="NCBI Taxonomy" id="1114972"/>
    <lineage>
        <taxon>Bacteria</taxon>
        <taxon>Bacillati</taxon>
        <taxon>Bacillota</taxon>
        <taxon>Bacilli</taxon>
        <taxon>Lactobacillales</taxon>
        <taxon>Lactobacillaceae</taxon>
        <taxon>Furfurilactobacillus</taxon>
    </lineage>
</organism>
<keyword evidence="1" id="KW-0812">Transmembrane</keyword>
<dbReference type="Proteomes" id="UP000051999">
    <property type="component" value="Unassembled WGS sequence"/>
</dbReference>
<protein>
    <submittedName>
        <fullName evidence="2">Uncharacterized protein</fullName>
    </submittedName>
</protein>